<dbReference type="PANTHER" id="PTHR41523">
    <property type="entry name" value="TWO-COMPONENT SYSTEM SENSOR PROTEIN"/>
    <property type="match status" value="1"/>
</dbReference>
<evidence type="ECO:0000256" key="1">
    <source>
        <dbReference type="ARBA" id="ARBA00000085"/>
    </source>
</evidence>
<dbReference type="PROSITE" id="PS51257">
    <property type="entry name" value="PROKAR_LIPOPROTEIN"/>
    <property type="match status" value="1"/>
</dbReference>
<organism evidence="10 11">
    <name type="scientific">Hyphomicrobium album</name>
    <dbReference type="NCBI Taxonomy" id="2665159"/>
    <lineage>
        <taxon>Bacteria</taxon>
        <taxon>Pseudomonadati</taxon>
        <taxon>Pseudomonadota</taxon>
        <taxon>Alphaproteobacteria</taxon>
        <taxon>Hyphomicrobiales</taxon>
        <taxon>Hyphomicrobiaceae</taxon>
        <taxon>Hyphomicrobium</taxon>
    </lineage>
</organism>
<accession>A0A6I3KDA3</accession>
<keyword evidence="7" id="KW-0067">ATP-binding</keyword>
<dbReference type="RefSeq" id="WP_154737984.1">
    <property type="nucleotide sequence ID" value="NZ_WMBQ01000001.1"/>
</dbReference>
<comment type="catalytic activity">
    <reaction evidence="1">
        <text>ATP + protein L-histidine = ADP + protein N-phospho-L-histidine.</text>
        <dbReference type="EC" id="2.7.13.3"/>
    </reaction>
</comment>
<dbReference type="SUPFAM" id="SSF55874">
    <property type="entry name" value="ATPase domain of HSP90 chaperone/DNA topoisomerase II/histidine kinase"/>
    <property type="match status" value="1"/>
</dbReference>
<dbReference type="Gene3D" id="3.30.565.10">
    <property type="entry name" value="Histidine kinase-like ATPase, C-terminal domain"/>
    <property type="match status" value="1"/>
</dbReference>
<evidence type="ECO:0000313" key="10">
    <source>
        <dbReference type="EMBL" id="MTD93445.1"/>
    </source>
</evidence>
<dbReference type="GO" id="GO:0004673">
    <property type="term" value="F:protein histidine kinase activity"/>
    <property type="evidence" value="ECO:0007669"/>
    <property type="project" value="UniProtKB-EC"/>
</dbReference>
<dbReference type="PANTHER" id="PTHR41523:SF7">
    <property type="entry name" value="HISTIDINE KINASE"/>
    <property type="match status" value="1"/>
</dbReference>
<protein>
    <recommendedName>
        <fullName evidence="2">histidine kinase</fullName>
        <ecNumber evidence="2">2.7.13.3</ecNumber>
    </recommendedName>
</protein>
<dbReference type="EC" id="2.7.13.3" evidence="2"/>
<feature type="transmembrane region" description="Helical" evidence="8">
    <location>
        <begin position="64"/>
        <end position="86"/>
    </location>
</feature>
<keyword evidence="11" id="KW-1185">Reference proteome</keyword>
<keyword evidence="8" id="KW-0472">Membrane</keyword>
<comment type="caution">
    <text evidence="10">The sequence shown here is derived from an EMBL/GenBank/DDBJ whole genome shotgun (WGS) entry which is preliminary data.</text>
</comment>
<dbReference type="EMBL" id="WMBQ01000001">
    <property type="protein sequence ID" value="MTD93445.1"/>
    <property type="molecule type" value="Genomic_DNA"/>
</dbReference>
<dbReference type="InterPro" id="IPR038318">
    <property type="entry name" value="KdpD_sf"/>
</dbReference>
<dbReference type="SMART" id="SM00387">
    <property type="entry name" value="HATPase_c"/>
    <property type="match status" value="1"/>
</dbReference>
<keyword evidence="5" id="KW-0547">Nucleotide-binding</keyword>
<evidence type="ECO:0000313" key="11">
    <source>
        <dbReference type="Proteomes" id="UP000440694"/>
    </source>
</evidence>
<keyword evidence="3" id="KW-0597">Phosphoprotein</keyword>
<dbReference type="Gene3D" id="1.20.120.620">
    <property type="entry name" value="Backbone structure of the membrane domain of e. Coli histidine kinase receptor kdpd"/>
    <property type="match status" value="1"/>
</dbReference>
<dbReference type="Pfam" id="PF07568">
    <property type="entry name" value="HisKA_2"/>
    <property type="match status" value="1"/>
</dbReference>
<sequence length="340" mass="35946">MVNAIKFTSSWPLAGRLLCAFAATLSCFIIQLPLETRSFGDPFAIFLGCAFLVALLFGRMPGGVAVLVSAVLSSLFFEPIGVPHLIRAMDLVQIEAYAVLAAGAVVLADQIRKTLVAVHDANEALVAEDTRKTVRLQEVQHRVANSFSSLDALMRQRAKSASDPNVTGAFEQASELIHTVARLSHRLNMADPSGRVDAREFLGDMCADLRACAPSSVSFSCEAECCELPISIAVPLGLVVNELVTNALKYAFRDREAGLIRIALGQDGSHLVLLVEDDGIGMQGKVQGGGMGVPLLNGLAKSLKGKLEVDSGPGGTRAFLIFPVPAAPARPHSGAAGHLH</sequence>
<feature type="transmembrane region" description="Helical" evidence="8">
    <location>
        <begin position="13"/>
        <end position="32"/>
    </location>
</feature>
<feature type="transmembrane region" description="Helical" evidence="8">
    <location>
        <begin position="39"/>
        <end position="58"/>
    </location>
</feature>
<evidence type="ECO:0000256" key="3">
    <source>
        <dbReference type="ARBA" id="ARBA00022553"/>
    </source>
</evidence>
<dbReference type="AlphaFoldDB" id="A0A6I3KDA3"/>
<keyword evidence="6" id="KW-0418">Kinase</keyword>
<proteinExistence type="predicted"/>
<gene>
    <name evidence="10" type="ORF">GIW81_03730</name>
</gene>
<evidence type="ECO:0000256" key="8">
    <source>
        <dbReference type="SAM" id="Phobius"/>
    </source>
</evidence>
<dbReference type="InterPro" id="IPR011495">
    <property type="entry name" value="Sig_transdc_His_kin_sub2_dim/P"/>
</dbReference>
<evidence type="ECO:0000256" key="6">
    <source>
        <dbReference type="ARBA" id="ARBA00022777"/>
    </source>
</evidence>
<name>A0A6I3KDA3_9HYPH</name>
<evidence type="ECO:0000259" key="9">
    <source>
        <dbReference type="PROSITE" id="PS50109"/>
    </source>
</evidence>
<dbReference type="Pfam" id="PF02518">
    <property type="entry name" value="HATPase_c"/>
    <property type="match status" value="1"/>
</dbReference>
<dbReference type="GO" id="GO:0005524">
    <property type="term" value="F:ATP binding"/>
    <property type="evidence" value="ECO:0007669"/>
    <property type="project" value="UniProtKB-KW"/>
</dbReference>
<keyword evidence="8" id="KW-0812">Transmembrane</keyword>
<keyword evidence="8" id="KW-1133">Transmembrane helix</keyword>
<keyword evidence="4" id="KW-0808">Transferase</keyword>
<dbReference type="PROSITE" id="PS50109">
    <property type="entry name" value="HIS_KIN"/>
    <property type="match status" value="1"/>
</dbReference>
<reference evidence="10 11" key="1">
    <citation type="submission" date="2019-11" db="EMBL/GenBank/DDBJ databases">
        <title>Identification of a novel strain.</title>
        <authorList>
            <person name="Xu Q."/>
            <person name="Wang G."/>
        </authorList>
    </citation>
    <scope>NUCLEOTIDE SEQUENCE [LARGE SCALE GENOMIC DNA]</scope>
    <source>
        <strain evidence="11">xq</strain>
    </source>
</reference>
<dbReference type="InterPro" id="IPR005467">
    <property type="entry name" value="His_kinase_dom"/>
</dbReference>
<dbReference type="Proteomes" id="UP000440694">
    <property type="component" value="Unassembled WGS sequence"/>
</dbReference>
<evidence type="ECO:0000256" key="7">
    <source>
        <dbReference type="ARBA" id="ARBA00022840"/>
    </source>
</evidence>
<evidence type="ECO:0000256" key="5">
    <source>
        <dbReference type="ARBA" id="ARBA00022741"/>
    </source>
</evidence>
<feature type="domain" description="Histidine kinase" evidence="9">
    <location>
        <begin position="236"/>
        <end position="326"/>
    </location>
</feature>
<evidence type="ECO:0000256" key="2">
    <source>
        <dbReference type="ARBA" id="ARBA00012438"/>
    </source>
</evidence>
<dbReference type="InterPro" id="IPR036890">
    <property type="entry name" value="HATPase_C_sf"/>
</dbReference>
<dbReference type="InterPro" id="IPR003594">
    <property type="entry name" value="HATPase_dom"/>
</dbReference>
<evidence type="ECO:0000256" key="4">
    <source>
        <dbReference type="ARBA" id="ARBA00022679"/>
    </source>
</evidence>